<evidence type="ECO:0000313" key="1">
    <source>
        <dbReference type="EMBL" id="OGY36792.1"/>
    </source>
</evidence>
<gene>
    <name evidence="1" type="ORF">A3E36_03830</name>
</gene>
<accession>A0A1G1X9X4</accession>
<name>A0A1G1X9X4_9BACT</name>
<dbReference type="AlphaFoldDB" id="A0A1G1X9X4"/>
<dbReference type="InterPro" id="IPR021109">
    <property type="entry name" value="Peptidase_aspartic_dom_sf"/>
</dbReference>
<evidence type="ECO:0000313" key="2">
    <source>
        <dbReference type="Proteomes" id="UP000177941"/>
    </source>
</evidence>
<proteinExistence type="predicted"/>
<dbReference type="Gene3D" id="2.40.70.10">
    <property type="entry name" value="Acid Proteases"/>
    <property type="match status" value="1"/>
</dbReference>
<reference evidence="1 2" key="1">
    <citation type="journal article" date="2016" name="Nat. Commun.">
        <title>Thousands of microbial genomes shed light on interconnected biogeochemical processes in an aquifer system.</title>
        <authorList>
            <person name="Anantharaman K."/>
            <person name="Brown C.T."/>
            <person name="Hug L.A."/>
            <person name="Sharon I."/>
            <person name="Castelle C.J."/>
            <person name="Probst A.J."/>
            <person name="Thomas B.C."/>
            <person name="Singh A."/>
            <person name="Wilkins M.J."/>
            <person name="Karaoz U."/>
            <person name="Brodie E.L."/>
            <person name="Williams K.H."/>
            <person name="Hubbard S.S."/>
            <person name="Banfield J.F."/>
        </authorList>
    </citation>
    <scope>NUCLEOTIDE SEQUENCE [LARGE SCALE GENOMIC DNA]</scope>
</reference>
<dbReference type="EMBL" id="MHHS01000029">
    <property type="protein sequence ID" value="OGY36792.1"/>
    <property type="molecule type" value="Genomic_DNA"/>
</dbReference>
<organism evidence="1 2">
    <name type="scientific">Candidatus Andersenbacteria bacterium RIFCSPHIGHO2_12_FULL_45_11b</name>
    <dbReference type="NCBI Taxonomy" id="1797282"/>
    <lineage>
        <taxon>Bacteria</taxon>
        <taxon>Candidatus Anderseniibacteriota</taxon>
    </lineage>
</organism>
<protein>
    <recommendedName>
        <fullName evidence="3">Peptidase A2 domain-containing protein</fullName>
    </recommendedName>
</protein>
<evidence type="ECO:0008006" key="3">
    <source>
        <dbReference type="Google" id="ProtNLM"/>
    </source>
</evidence>
<dbReference type="Proteomes" id="UP000177941">
    <property type="component" value="Unassembled WGS sequence"/>
</dbReference>
<comment type="caution">
    <text evidence="1">The sequence shown here is derived from an EMBL/GenBank/DDBJ whole genome shotgun (WGS) entry which is preliminary data.</text>
</comment>
<sequence>MEFSYTKNLGIGRQVRYDPLISVTLIGEKEIDIYSLIDSGSPSNLFSADYAKAAGIDLSNAKLVEVHGVNGKQDGFLKKVTMRFLGKEWQSDVVFCERSEDHDLLGGEGFFQYFDVSFRYYERKFSISPVPALHWKNN</sequence>